<dbReference type="Proteomes" id="UP000075635">
    <property type="component" value="Unassembled WGS sequence"/>
</dbReference>
<name>A0A150RYV9_SORCE</name>
<gene>
    <name evidence="1" type="ORF">BE17_29585</name>
</gene>
<dbReference type="AlphaFoldDB" id="A0A150RYV9"/>
<organism evidence="1 2">
    <name type="scientific">Sorangium cellulosum</name>
    <name type="common">Polyangium cellulosum</name>
    <dbReference type="NCBI Taxonomy" id="56"/>
    <lineage>
        <taxon>Bacteria</taxon>
        <taxon>Pseudomonadati</taxon>
        <taxon>Myxococcota</taxon>
        <taxon>Polyangia</taxon>
        <taxon>Polyangiales</taxon>
        <taxon>Polyangiaceae</taxon>
        <taxon>Sorangium</taxon>
    </lineage>
</organism>
<comment type="caution">
    <text evidence="1">The sequence shown here is derived from an EMBL/GenBank/DDBJ whole genome shotgun (WGS) entry which is preliminary data.</text>
</comment>
<proteinExistence type="predicted"/>
<dbReference type="EMBL" id="JEMB01001821">
    <property type="protein sequence ID" value="KYF84928.1"/>
    <property type="molecule type" value="Genomic_DNA"/>
</dbReference>
<evidence type="ECO:0000313" key="1">
    <source>
        <dbReference type="EMBL" id="KYF84928.1"/>
    </source>
</evidence>
<evidence type="ECO:0000313" key="2">
    <source>
        <dbReference type="Proteomes" id="UP000075635"/>
    </source>
</evidence>
<protein>
    <submittedName>
        <fullName evidence="1">Uncharacterized protein</fullName>
    </submittedName>
</protein>
<sequence>MFPCIPALRRGAPLDSRARSRRARVVVLERRPPIPGGEQAALASFARGLVIDSVPAPRPLSAGRTSRGQH</sequence>
<accession>A0A150RYV9</accession>
<reference evidence="1 2" key="1">
    <citation type="submission" date="2014-02" db="EMBL/GenBank/DDBJ databases">
        <title>The small core and large imbalanced accessory genome model reveals a collaborative survival strategy of Sorangium cellulosum strains in nature.</title>
        <authorList>
            <person name="Han K."/>
            <person name="Peng R."/>
            <person name="Blom J."/>
            <person name="Li Y.-Z."/>
        </authorList>
    </citation>
    <scope>NUCLEOTIDE SEQUENCE [LARGE SCALE GENOMIC DNA]</scope>
    <source>
        <strain evidence="1 2">So0011-07</strain>
    </source>
</reference>